<protein>
    <recommendedName>
        <fullName evidence="3">NYN domain-containing protein</fullName>
    </recommendedName>
</protein>
<organism evidence="1 2">
    <name type="scientific">Arabidopsis thaliana x Arabidopsis arenosa</name>
    <dbReference type="NCBI Taxonomy" id="1240361"/>
    <lineage>
        <taxon>Eukaryota</taxon>
        <taxon>Viridiplantae</taxon>
        <taxon>Streptophyta</taxon>
        <taxon>Embryophyta</taxon>
        <taxon>Tracheophyta</taxon>
        <taxon>Spermatophyta</taxon>
        <taxon>Magnoliopsida</taxon>
        <taxon>eudicotyledons</taxon>
        <taxon>Gunneridae</taxon>
        <taxon>Pentapetalae</taxon>
        <taxon>rosids</taxon>
        <taxon>malvids</taxon>
        <taxon>Brassicales</taxon>
        <taxon>Brassicaceae</taxon>
        <taxon>Camelineae</taxon>
        <taxon>Arabidopsis</taxon>
    </lineage>
</organism>
<accession>A0A8T2A7K4</accession>
<dbReference type="EMBL" id="JAEFBK010000009">
    <property type="protein sequence ID" value="KAG7569523.1"/>
    <property type="molecule type" value="Genomic_DNA"/>
</dbReference>
<dbReference type="GO" id="GO:0010468">
    <property type="term" value="P:regulation of gene expression"/>
    <property type="evidence" value="ECO:0007669"/>
    <property type="project" value="InterPro"/>
</dbReference>
<dbReference type="PANTHER" id="PTHR14379:SF7">
    <property type="entry name" value="ENDONUCLEASE OR GLYCOSYL HYDROLASE-RELATED"/>
    <property type="match status" value="1"/>
</dbReference>
<gene>
    <name evidence="1" type="ORF">ISN45_Aa04g022260</name>
</gene>
<evidence type="ECO:0000313" key="1">
    <source>
        <dbReference type="EMBL" id="KAG7569523.1"/>
    </source>
</evidence>
<name>A0A8T2A7K4_9BRAS</name>
<proteinExistence type="predicted"/>
<dbReference type="GO" id="GO:0005777">
    <property type="term" value="C:peroxisome"/>
    <property type="evidence" value="ECO:0007669"/>
    <property type="project" value="InterPro"/>
</dbReference>
<keyword evidence="2" id="KW-1185">Reference proteome</keyword>
<dbReference type="Proteomes" id="UP000694240">
    <property type="component" value="Chromosome 9"/>
</dbReference>
<evidence type="ECO:0000313" key="2">
    <source>
        <dbReference type="Proteomes" id="UP000694240"/>
    </source>
</evidence>
<sequence length="239" mass="27080">MNIKQDFSSHEDKGSTLHLVGWSLNIIEKCQLSWGNIVSFLFYGPWYSSNTCVIWLVEEIPTPSDPNGYLISSNIRSALERMGYLGEERTWCYGPENQSSTEAEWFDVCYESIGDKDKRVRRMLFDMITFASSCDDGKQNNVMVISKTPLTDECFRVLGSLEARGFNVLLVQYDDEAELFRSADAIFDSTTLLDGSRPMDFDSVSYSSFGSWETDSDPGNCTDTVRLDLNSLSFNDIIL</sequence>
<dbReference type="AlphaFoldDB" id="A0A8T2A7K4"/>
<reference evidence="1 2" key="1">
    <citation type="submission" date="2020-12" db="EMBL/GenBank/DDBJ databases">
        <title>Concerted genomic and epigenomic changes stabilize Arabidopsis allopolyploids.</title>
        <authorList>
            <person name="Chen Z."/>
        </authorList>
    </citation>
    <scope>NUCLEOTIDE SEQUENCE [LARGE SCALE GENOMIC DNA]</scope>
    <source>
        <strain evidence="1">Allo738</strain>
        <tissue evidence="1">Leaf</tissue>
    </source>
</reference>
<dbReference type="PANTHER" id="PTHR14379">
    <property type="entry name" value="LIMKAIN B LKAP"/>
    <property type="match status" value="1"/>
</dbReference>
<comment type="caution">
    <text evidence="1">The sequence shown here is derived from an EMBL/GenBank/DDBJ whole genome shotgun (WGS) entry which is preliminary data.</text>
</comment>
<dbReference type="InterPro" id="IPR024768">
    <property type="entry name" value="Marf1"/>
</dbReference>
<evidence type="ECO:0008006" key="3">
    <source>
        <dbReference type="Google" id="ProtNLM"/>
    </source>
</evidence>